<reference evidence="2" key="2">
    <citation type="journal article" date="2017" name="J. Anim. Genet.">
        <title>Multiple reference genome sequences of hot pepper reveal the massive evolution of plant disease resistance genes by retroduplication.</title>
        <authorList>
            <person name="Kim S."/>
            <person name="Park J."/>
            <person name="Yeom S.-I."/>
            <person name="Kim Y.-M."/>
            <person name="Seo E."/>
            <person name="Kim K.-T."/>
            <person name="Kim M.-S."/>
            <person name="Lee J.M."/>
            <person name="Cheong K."/>
            <person name="Shin H.-S."/>
            <person name="Kim S.-B."/>
            <person name="Han K."/>
            <person name="Lee J."/>
            <person name="Park M."/>
            <person name="Lee H.-A."/>
            <person name="Lee H.-Y."/>
            <person name="Lee Y."/>
            <person name="Oh S."/>
            <person name="Lee J.H."/>
            <person name="Choi E."/>
            <person name="Choi E."/>
            <person name="Lee S.E."/>
            <person name="Jeon J."/>
            <person name="Kim H."/>
            <person name="Choi G."/>
            <person name="Song H."/>
            <person name="Lee J."/>
            <person name="Lee S.-C."/>
            <person name="Kwon J.-K."/>
            <person name="Lee H.-Y."/>
            <person name="Koo N."/>
            <person name="Hong Y."/>
            <person name="Kim R.W."/>
            <person name="Kang W.-H."/>
            <person name="Huh J.H."/>
            <person name="Kang B.-C."/>
            <person name="Yang T.-J."/>
            <person name="Lee Y.-H."/>
            <person name="Bennetzen J.L."/>
            <person name="Choi D."/>
        </authorList>
    </citation>
    <scope>NUCLEOTIDE SEQUENCE [LARGE SCALE GENOMIC DNA]</scope>
    <source>
        <strain evidence="2">cv. PBC81</strain>
    </source>
</reference>
<dbReference type="STRING" id="33114.A0A2G2WN65"/>
<keyword evidence="2" id="KW-1185">Reference proteome</keyword>
<protein>
    <submittedName>
        <fullName evidence="1">Uncharacterized protein</fullName>
    </submittedName>
</protein>
<proteinExistence type="predicted"/>
<sequence>MWNYIEKVVIEVLMDHFDCHPQLQDSTKKALENLIAKKKDASVNWAREIIEMERLAAGFHTCNYAASCNRLLAQGTSFMEIINNPKVDIMALHMMSTVRKMMINREMVEAIVTYLKSPYDGCGIERIMEHSPEISKKRRT</sequence>
<name>A0A2G2WN65_CAPBA</name>
<organism evidence="1 2">
    <name type="scientific">Capsicum baccatum</name>
    <name type="common">Peruvian pepper</name>
    <dbReference type="NCBI Taxonomy" id="33114"/>
    <lineage>
        <taxon>Eukaryota</taxon>
        <taxon>Viridiplantae</taxon>
        <taxon>Streptophyta</taxon>
        <taxon>Embryophyta</taxon>
        <taxon>Tracheophyta</taxon>
        <taxon>Spermatophyta</taxon>
        <taxon>Magnoliopsida</taxon>
        <taxon>eudicotyledons</taxon>
        <taxon>Gunneridae</taxon>
        <taxon>Pentapetalae</taxon>
        <taxon>asterids</taxon>
        <taxon>lamiids</taxon>
        <taxon>Solanales</taxon>
        <taxon>Solanaceae</taxon>
        <taxon>Solanoideae</taxon>
        <taxon>Capsiceae</taxon>
        <taxon>Capsicum</taxon>
    </lineage>
</organism>
<dbReference type="EMBL" id="MLFT02000006">
    <property type="protein sequence ID" value="PHT46678.1"/>
    <property type="molecule type" value="Genomic_DNA"/>
</dbReference>
<dbReference type="Gene3D" id="1.20.120.1240">
    <property type="entry name" value="Dynamin, middle domain"/>
    <property type="match status" value="1"/>
</dbReference>
<reference evidence="1 2" key="1">
    <citation type="journal article" date="2017" name="Genome Biol.">
        <title>New reference genome sequences of hot pepper reveal the massive evolution of plant disease-resistance genes by retroduplication.</title>
        <authorList>
            <person name="Kim S."/>
            <person name="Park J."/>
            <person name="Yeom S.I."/>
            <person name="Kim Y.M."/>
            <person name="Seo E."/>
            <person name="Kim K.T."/>
            <person name="Kim M.S."/>
            <person name="Lee J.M."/>
            <person name="Cheong K."/>
            <person name="Shin H.S."/>
            <person name="Kim S.B."/>
            <person name="Han K."/>
            <person name="Lee J."/>
            <person name="Park M."/>
            <person name="Lee H.A."/>
            <person name="Lee H.Y."/>
            <person name="Lee Y."/>
            <person name="Oh S."/>
            <person name="Lee J.H."/>
            <person name="Choi E."/>
            <person name="Choi E."/>
            <person name="Lee S.E."/>
            <person name="Jeon J."/>
            <person name="Kim H."/>
            <person name="Choi G."/>
            <person name="Song H."/>
            <person name="Lee J."/>
            <person name="Lee S.C."/>
            <person name="Kwon J.K."/>
            <person name="Lee H.Y."/>
            <person name="Koo N."/>
            <person name="Hong Y."/>
            <person name="Kim R.W."/>
            <person name="Kang W.H."/>
            <person name="Huh J.H."/>
            <person name="Kang B.C."/>
            <person name="Yang T.J."/>
            <person name="Lee Y.H."/>
            <person name="Bennetzen J.L."/>
            <person name="Choi D."/>
        </authorList>
    </citation>
    <scope>NUCLEOTIDE SEQUENCE [LARGE SCALE GENOMIC DNA]</scope>
    <source>
        <strain evidence="2">cv. PBC81</strain>
    </source>
</reference>
<accession>A0A2G2WN65</accession>
<dbReference type="AlphaFoldDB" id="A0A2G2WN65"/>
<comment type="caution">
    <text evidence="1">The sequence shown here is derived from an EMBL/GenBank/DDBJ whole genome shotgun (WGS) entry which is preliminary data.</text>
</comment>
<dbReference type="Proteomes" id="UP000224567">
    <property type="component" value="Unassembled WGS sequence"/>
</dbReference>
<gene>
    <name evidence="1" type="ORF">CQW23_15836</name>
</gene>
<evidence type="ECO:0000313" key="1">
    <source>
        <dbReference type="EMBL" id="PHT46678.1"/>
    </source>
</evidence>
<evidence type="ECO:0000313" key="2">
    <source>
        <dbReference type="Proteomes" id="UP000224567"/>
    </source>
</evidence>